<evidence type="ECO:0000259" key="1">
    <source>
        <dbReference type="Pfam" id="PF05226"/>
    </source>
</evidence>
<evidence type="ECO:0000313" key="3">
    <source>
        <dbReference type="Proteomes" id="UP000249354"/>
    </source>
</evidence>
<evidence type="ECO:0000313" key="2">
    <source>
        <dbReference type="EMBL" id="PZO13798.1"/>
    </source>
</evidence>
<dbReference type="InterPro" id="IPR007890">
    <property type="entry name" value="CHASE2"/>
</dbReference>
<dbReference type="EMBL" id="QBMC01000118">
    <property type="protein sequence ID" value="PZO13798.1"/>
    <property type="molecule type" value="Genomic_DNA"/>
</dbReference>
<reference evidence="3" key="1">
    <citation type="submission" date="2018-04" db="EMBL/GenBank/DDBJ databases">
        <authorList>
            <person name="Cornet L."/>
        </authorList>
    </citation>
    <scope>NUCLEOTIDE SEQUENCE [LARGE SCALE GENOMIC DNA]</scope>
</reference>
<protein>
    <recommendedName>
        <fullName evidence="1">CHASE2 domain-containing protein</fullName>
    </recommendedName>
</protein>
<proteinExistence type="predicted"/>
<accession>A0A2W4W3X1</accession>
<name>A0A2W4W3X1_9CYAN</name>
<organism evidence="2 3">
    <name type="scientific">Leptolyngbya foveolarum</name>
    <dbReference type="NCBI Taxonomy" id="47253"/>
    <lineage>
        <taxon>Bacteria</taxon>
        <taxon>Bacillati</taxon>
        <taxon>Cyanobacteriota</taxon>
        <taxon>Cyanophyceae</taxon>
        <taxon>Leptolyngbyales</taxon>
        <taxon>Leptolyngbyaceae</taxon>
        <taxon>Leptolyngbya group</taxon>
        <taxon>Leptolyngbya</taxon>
    </lineage>
</organism>
<feature type="domain" description="CHASE2" evidence="1">
    <location>
        <begin position="24"/>
        <end position="83"/>
    </location>
</feature>
<comment type="caution">
    <text evidence="2">The sequence shown here is derived from an EMBL/GenBank/DDBJ whole genome shotgun (WGS) entry which is preliminary data.</text>
</comment>
<dbReference type="Pfam" id="PF05226">
    <property type="entry name" value="CHASE2"/>
    <property type="match status" value="1"/>
</dbReference>
<reference evidence="2 3" key="2">
    <citation type="submission" date="2018-06" db="EMBL/GenBank/DDBJ databases">
        <title>Metagenomic assembly of (sub)arctic Cyanobacteria and their associated microbiome from non-axenic cultures.</title>
        <authorList>
            <person name="Baurain D."/>
        </authorList>
    </citation>
    <scope>NUCLEOTIDE SEQUENCE [LARGE SCALE GENOMIC DNA]</scope>
    <source>
        <strain evidence="2">ULC129bin1</strain>
    </source>
</reference>
<gene>
    <name evidence="2" type="ORF">DCF25_15685</name>
</gene>
<dbReference type="AlphaFoldDB" id="A0A2W4W3X1"/>
<sequence length="84" mass="9280">MVEIQSGYSAYKECSSHCPYGATAVIVGNFLGAFDLLEWEVRDTFFRQRPAEASDQTIVVVTIDELDIQAAKDWPIPDGILAEA</sequence>
<dbReference type="Proteomes" id="UP000249354">
    <property type="component" value="Unassembled WGS sequence"/>
</dbReference>